<keyword evidence="2" id="KW-1133">Transmembrane helix</keyword>
<evidence type="ECO:0000256" key="1">
    <source>
        <dbReference type="SAM" id="MobiDB-lite"/>
    </source>
</evidence>
<dbReference type="VEuPathDB" id="FungiDB:BDV34DRAFT_219338"/>
<keyword evidence="4" id="KW-1185">Reference proteome</keyword>
<reference evidence="3 4" key="1">
    <citation type="submission" date="2019-04" db="EMBL/GenBank/DDBJ databases">
        <title>Fungal friends and foes A comparative genomics study of 23 Aspergillus species from section Flavi.</title>
        <authorList>
            <consortium name="DOE Joint Genome Institute"/>
            <person name="Kjaerbolling I."/>
            <person name="Vesth T.C."/>
            <person name="Frisvad J.C."/>
            <person name="Nybo J.L."/>
            <person name="Theobald S."/>
            <person name="Kildgaard S."/>
            <person name="Petersen T.I."/>
            <person name="Kuo A."/>
            <person name="Sato A."/>
            <person name="Lyhne E.K."/>
            <person name="Kogle M.E."/>
            <person name="Wiebenga A."/>
            <person name="Kun R.S."/>
            <person name="Lubbers R.J."/>
            <person name="Makela M.R."/>
            <person name="Barry K."/>
            <person name="Chovatia M."/>
            <person name="Clum A."/>
            <person name="Daum C."/>
            <person name="Haridas S."/>
            <person name="He G."/>
            <person name="LaButti K."/>
            <person name="Lipzen A."/>
            <person name="Mondo S."/>
            <person name="Pangilinan J."/>
            <person name="Riley R."/>
            <person name="Salamov A."/>
            <person name="Simmons B.A."/>
            <person name="Magnuson J.K."/>
            <person name="Henrissat B."/>
            <person name="Mortensen U.H."/>
            <person name="Larsen T.O."/>
            <person name="De vries R.P."/>
            <person name="Grigoriev I.V."/>
            <person name="Machida M."/>
            <person name="Baker S.E."/>
            <person name="Andersen M.R."/>
        </authorList>
    </citation>
    <scope>NUCLEOTIDE SEQUENCE [LARGE SCALE GENOMIC DNA]</scope>
    <source>
        <strain evidence="3 4">CBS 117618</strain>
    </source>
</reference>
<dbReference type="Proteomes" id="UP000326532">
    <property type="component" value="Unassembled WGS sequence"/>
</dbReference>
<protein>
    <submittedName>
        <fullName evidence="3">Uncharacterized protein</fullName>
    </submittedName>
</protein>
<feature type="compositionally biased region" description="Basic and acidic residues" evidence="1">
    <location>
        <begin position="161"/>
        <end position="187"/>
    </location>
</feature>
<dbReference type="AlphaFoldDB" id="A0A5N6E5H0"/>
<accession>A0A5N6E5H0</accession>
<feature type="region of interest" description="Disordered" evidence="1">
    <location>
        <begin position="137"/>
        <end position="187"/>
    </location>
</feature>
<keyword evidence="2" id="KW-0472">Membrane</keyword>
<organism evidence="3 4">
    <name type="scientific">Aspergillus parasiticus</name>
    <dbReference type="NCBI Taxonomy" id="5067"/>
    <lineage>
        <taxon>Eukaryota</taxon>
        <taxon>Fungi</taxon>
        <taxon>Dikarya</taxon>
        <taxon>Ascomycota</taxon>
        <taxon>Pezizomycotina</taxon>
        <taxon>Eurotiomycetes</taxon>
        <taxon>Eurotiomycetidae</taxon>
        <taxon>Eurotiales</taxon>
        <taxon>Aspergillaceae</taxon>
        <taxon>Aspergillus</taxon>
        <taxon>Aspergillus subgen. Circumdati</taxon>
    </lineage>
</organism>
<gene>
    <name evidence="3" type="ORF">BDV34DRAFT_219338</name>
</gene>
<evidence type="ECO:0000313" key="3">
    <source>
        <dbReference type="EMBL" id="KAB8212124.1"/>
    </source>
</evidence>
<dbReference type="EMBL" id="ML734937">
    <property type="protein sequence ID" value="KAB8212124.1"/>
    <property type="molecule type" value="Genomic_DNA"/>
</dbReference>
<sequence>MEFSNFDCTGTVIKFDDKEVKLKKQLTEVLDSRMGHPAVSFSVARESKPRVARRIALCCVARHSFTPCIFCLLFCSLPFLLFSPVTSIFFIEDDTSLLLVTKQQLILKCILNTSTPFLLSPLLFASEMADVVDNTAAPAPQVAGGGGKPPGKRGNGGRRNPPPDRQQERAGKGKRQEKSCRACGATDHDGEEHFEWTMMNAINALISDTFDTS</sequence>
<evidence type="ECO:0000256" key="2">
    <source>
        <dbReference type="SAM" id="Phobius"/>
    </source>
</evidence>
<name>A0A5N6E5H0_ASPPA</name>
<feature type="transmembrane region" description="Helical" evidence="2">
    <location>
        <begin position="55"/>
        <end position="81"/>
    </location>
</feature>
<proteinExistence type="predicted"/>
<keyword evidence="2" id="KW-0812">Transmembrane</keyword>
<evidence type="ECO:0000313" key="4">
    <source>
        <dbReference type="Proteomes" id="UP000326532"/>
    </source>
</evidence>